<dbReference type="EMBL" id="MSDO01000026">
    <property type="protein sequence ID" value="OLO02989.1"/>
    <property type="molecule type" value="Genomic_DNA"/>
</dbReference>
<dbReference type="InterPro" id="IPR007712">
    <property type="entry name" value="RelE/ParE_toxin"/>
</dbReference>
<dbReference type="PANTHER" id="PTHR33755:SF6">
    <property type="entry name" value="PLASMID STABILIZATION SYSTEM PROTEIN"/>
    <property type="match status" value="1"/>
</dbReference>
<accession>A0A1Q8SNE7</accession>
<dbReference type="Gene3D" id="3.30.2310.20">
    <property type="entry name" value="RelE-like"/>
    <property type="match status" value="1"/>
</dbReference>
<evidence type="ECO:0000256" key="1">
    <source>
        <dbReference type="ARBA" id="ARBA00006226"/>
    </source>
</evidence>
<dbReference type="Proteomes" id="UP000186878">
    <property type="component" value="Unassembled WGS sequence"/>
</dbReference>
<dbReference type="OrthoDB" id="9798046at2"/>
<keyword evidence="4" id="KW-1185">Reference proteome</keyword>
<protein>
    <submittedName>
        <fullName evidence="3">Addiction module toxin RelE</fullName>
    </submittedName>
</protein>
<gene>
    <name evidence="3" type="ORF">BTW07_16775</name>
</gene>
<keyword evidence="2" id="KW-1277">Toxin-antitoxin system</keyword>
<proteinExistence type="inferred from homology"/>
<comment type="similarity">
    <text evidence="1">Belongs to the RelE toxin family.</text>
</comment>
<dbReference type="AlphaFoldDB" id="A0A1Q8SNE7"/>
<evidence type="ECO:0000256" key="2">
    <source>
        <dbReference type="ARBA" id="ARBA00022649"/>
    </source>
</evidence>
<reference evidence="3 4" key="1">
    <citation type="submission" date="2016-12" db="EMBL/GenBank/DDBJ databases">
        <title>Draft genome sequences of strains Salinicola socius SMB35, Salinicola sp. MH3R3-1 and Chromohalobacter sp. SMB17 from the Verkhnekamsk potash mining region of Russia.</title>
        <authorList>
            <person name="Mavrodi D.V."/>
            <person name="Olsson B.E."/>
            <person name="Korsakova E.S."/>
            <person name="Pyankova A."/>
            <person name="Mavrodi O.V."/>
            <person name="Plotnikova E.G."/>
        </authorList>
    </citation>
    <scope>NUCLEOTIDE SEQUENCE [LARGE SCALE GENOMIC DNA]</scope>
    <source>
        <strain evidence="3 4">SMB35</strain>
    </source>
</reference>
<name>A0A1Q8SNE7_9GAMM</name>
<dbReference type="InterPro" id="IPR035093">
    <property type="entry name" value="RelE/ParE_toxin_dom_sf"/>
</dbReference>
<dbReference type="PANTHER" id="PTHR33755">
    <property type="entry name" value="TOXIN PARE1-RELATED"/>
    <property type="match status" value="1"/>
</dbReference>
<organism evidence="3 4">
    <name type="scientific">Salinicola socius</name>
    <dbReference type="NCBI Taxonomy" id="404433"/>
    <lineage>
        <taxon>Bacteria</taxon>
        <taxon>Pseudomonadati</taxon>
        <taxon>Pseudomonadota</taxon>
        <taxon>Gammaproteobacteria</taxon>
        <taxon>Oceanospirillales</taxon>
        <taxon>Halomonadaceae</taxon>
        <taxon>Salinicola</taxon>
    </lineage>
</organism>
<evidence type="ECO:0000313" key="4">
    <source>
        <dbReference type="Proteomes" id="UP000186878"/>
    </source>
</evidence>
<dbReference type="RefSeq" id="WP_075571330.1">
    <property type="nucleotide sequence ID" value="NZ_MSDO01000026.1"/>
</dbReference>
<dbReference type="Pfam" id="PF05016">
    <property type="entry name" value="ParE_toxin"/>
    <property type="match status" value="1"/>
</dbReference>
<dbReference type="STRING" id="404433.BTW07_16775"/>
<dbReference type="InterPro" id="IPR051803">
    <property type="entry name" value="TA_system_RelE-like_toxin"/>
</dbReference>
<comment type="caution">
    <text evidence="3">The sequence shown here is derived from an EMBL/GenBank/DDBJ whole genome shotgun (WGS) entry which is preliminary data.</text>
</comment>
<sequence length="95" mass="10879">MKLAWHLLAFEDREAIFDYLVVRNPQAAVDTDERIETALNRLIDHPDSGREGRLAGTREVVIDGTRYIAAYRVQRDAVLVLRLLHGARQWPDSVP</sequence>
<evidence type="ECO:0000313" key="3">
    <source>
        <dbReference type="EMBL" id="OLO02989.1"/>
    </source>
</evidence>